<accession>A0A3P7NBS8</accession>
<feature type="region of interest" description="Disordered" evidence="1">
    <location>
        <begin position="117"/>
        <end position="151"/>
    </location>
</feature>
<proteinExistence type="predicted"/>
<dbReference type="Pfam" id="PF14776">
    <property type="entry name" value="UNC-79"/>
    <property type="match status" value="1"/>
</dbReference>
<feature type="non-terminal residue" evidence="2">
    <location>
        <position position="162"/>
    </location>
</feature>
<feature type="non-terminal residue" evidence="2">
    <location>
        <position position="1"/>
    </location>
</feature>
<name>A0A3P7NBS8_DIBLA</name>
<protein>
    <submittedName>
        <fullName evidence="2">Uncharacterized protein</fullName>
    </submittedName>
</protein>
<dbReference type="InterPro" id="IPR024855">
    <property type="entry name" value="UNC79"/>
</dbReference>
<dbReference type="PANTHER" id="PTHR21696:SF2">
    <property type="entry name" value="PROTEIN UNC-79 HOMOLOG"/>
    <property type="match status" value="1"/>
</dbReference>
<dbReference type="PANTHER" id="PTHR21696">
    <property type="entry name" value="PROTEIN UNC-79 HOMOLOG"/>
    <property type="match status" value="1"/>
</dbReference>
<evidence type="ECO:0000256" key="1">
    <source>
        <dbReference type="SAM" id="MobiDB-lite"/>
    </source>
</evidence>
<sequence length="162" mass="16928">ISSVCESKTCRSKNNTAVITCFSVECAFLNGNRPIRFCETCHFIRHSSQLTASDGNGTGVSESARNEHVFQTQIPDVWSSSLDLQPCMLESIIALSRESNPRWRQLLLGYSEDGRTTGGSAGNSLGGQSTPAAPAGPGGPQMPPDFLATGPGGAAVQVLGAA</sequence>
<evidence type="ECO:0000313" key="3">
    <source>
        <dbReference type="Proteomes" id="UP000281553"/>
    </source>
</evidence>
<dbReference type="EMBL" id="UYRU01097686">
    <property type="protein sequence ID" value="VDN40114.1"/>
    <property type="molecule type" value="Genomic_DNA"/>
</dbReference>
<reference evidence="2 3" key="1">
    <citation type="submission" date="2018-11" db="EMBL/GenBank/DDBJ databases">
        <authorList>
            <consortium name="Pathogen Informatics"/>
        </authorList>
    </citation>
    <scope>NUCLEOTIDE SEQUENCE [LARGE SCALE GENOMIC DNA]</scope>
</reference>
<dbReference type="AlphaFoldDB" id="A0A3P7NBS8"/>
<dbReference type="Proteomes" id="UP000281553">
    <property type="component" value="Unassembled WGS sequence"/>
</dbReference>
<organism evidence="2 3">
    <name type="scientific">Dibothriocephalus latus</name>
    <name type="common">Fish tapeworm</name>
    <name type="synonym">Diphyllobothrium latum</name>
    <dbReference type="NCBI Taxonomy" id="60516"/>
    <lineage>
        <taxon>Eukaryota</taxon>
        <taxon>Metazoa</taxon>
        <taxon>Spiralia</taxon>
        <taxon>Lophotrochozoa</taxon>
        <taxon>Platyhelminthes</taxon>
        <taxon>Cestoda</taxon>
        <taxon>Eucestoda</taxon>
        <taxon>Diphyllobothriidea</taxon>
        <taxon>Diphyllobothriidae</taxon>
        <taxon>Dibothriocephalus</taxon>
    </lineage>
</organism>
<gene>
    <name evidence="2" type="ORF">DILT_LOCUS18142</name>
</gene>
<keyword evidence="3" id="KW-1185">Reference proteome</keyword>
<evidence type="ECO:0000313" key="2">
    <source>
        <dbReference type="EMBL" id="VDN40114.1"/>
    </source>
</evidence>
<dbReference type="OrthoDB" id="6270916at2759"/>